<accession>A0A152A4B3</accession>
<proteinExistence type="predicted"/>
<organism evidence="2 3">
    <name type="scientific">Tieghemostelium lacteum</name>
    <name type="common">Slime mold</name>
    <name type="synonym">Dictyostelium lacteum</name>
    <dbReference type="NCBI Taxonomy" id="361077"/>
    <lineage>
        <taxon>Eukaryota</taxon>
        <taxon>Amoebozoa</taxon>
        <taxon>Evosea</taxon>
        <taxon>Eumycetozoa</taxon>
        <taxon>Dictyostelia</taxon>
        <taxon>Dictyosteliales</taxon>
        <taxon>Raperosteliaceae</taxon>
        <taxon>Tieghemostelium</taxon>
    </lineage>
</organism>
<dbReference type="Proteomes" id="UP000076078">
    <property type="component" value="Unassembled WGS sequence"/>
</dbReference>
<sequence length="75" mass="8792">MAKVDYSILPLYIILGTALTITGGFGVYRMTTDRDIQVKRYNTMQWSREDTPKMVDRKTSIAYFDQIFKGEYLKK</sequence>
<dbReference type="EMBL" id="LODT01000013">
    <property type="protein sequence ID" value="KYR00901.1"/>
    <property type="molecule type" value="Genomic_DNA"/>
</dbReference>
<gene>
    <name evidence="2" type="ORF">DLAC_02963</name>
</gene>
<evidence type="ECO:0000313" key="2">
    <source>
        <dbReference type="EMBL" id="KYR00901.1"/>
    </source>
</evidence>
<keyword evidence="1" id="KW-0812">Transmembrane</keyword>
<reference evidence="2 3" key="1">
    <citation type="submission" date="2015-12" db="EMBL/GenBank/DDBJ databases">
        <title>Dictyostelia acquired genes for synthesis and detection of signals that induce cell-type specialization by lateral gene transfer from prokaryotes.</title>
        <authorList>
            <person name="Gloeckner G."/>
            <person name="Schaap P."/>
        </authorList>
    </citation>
    <scope>NUCLEOTIDE SEQUENCE [LARGE SCALE GENOMIC DNA]</scope>
    <source>
        <strain evidence="2 3">TK</strain>
    </source>
</reference>
<dbReference type="InParanoid" id="A0A152A4B3"/>
<protein>
    <submittedName>
        <fullName evidence="2">Uncharacterized protein</fullName>
    </submittedName>
</protein>
<keyword evidence="1" id="KW-1133">Transmembrane helix</keyword>
<dbReference type="AlphaFoldDB" id="A0A152A4B3"/>
<evidence type="ECO:0000313" key="3">
    <source>
        <dbReference type="Proteomes" id="UP000076078"/>
    </source>
</evidence>
<keyword evidence="3" id="KW-1185">Reference proteome</keyword>
<name>A0A152A4B3_TIELA</name>
<keyword evidence="1" id="KW-0472">Membrane</keyword>
<dbReference type="OMA" id="TTHNDIS"/>
<dbReference type="FunCoup" id="A0A152A4B3">
    <property type="interactions" value="371"/>
</dbReference>
<evidence type="ECO:0000256" key="1">
    <source>
        <dbReference type="SAM" id="Phobius"/>
    </source>
</evidence>
<dbReference type="OrthoDB" id="16236at2759"/>
<comment type="caution">
    <text evidence="2">The sequence shown here is derived from an EMBL/GenBank/DDBJ whole genome shotgun (WGS) entry which is preliminary data.</text>
</comment>
<feature type="transmembrane region" description="Helical" evidence="1">
    <location>
        <begin position="6"/>
        <end position="28"/>
    </location>
</feature>